<dbReference type="OrthoDB" id="9808428at2"/>
<protein>
    <submittedName>
        <fullName evidence="2">Restriction endonuclease family protein</fullName>
    </submittedName>
</protein>
<keyword evidence="2" id="KW-0378">Hydrolase</keyword>
<comment type="caution">
    <text evidence="2">The sequence shown here is derived from an EMBL/GenBank/DDBJ whole genome shotgun (WGS) entry which is preliminary data.</text>
</comment>
<dbReference type="AlphaFoldDB" id="A0A0D8BXT2"/>
<dbReference type="InterPro" id="IPR012296">
    <property type="entry name" value="Nuclease_put_TT1808"/>
</dbReference>
<gene>
    <name evidence="2" type="ORF">LG52_1749</name>
</gene>
<keyword evidence="2" id="KW-0540">Nuclease</keyword>
<dbReference type="RefSeq" id="WP_044731646.1">
    <property type="nucleotide sequence ID" value="NZ_JYBP01000003.1"/>
</dbReference>
<organism evidence="2 3">
    <name type="scientific">Geobacillus kaustophilus</name>
    <dbReference type="NCBI Taxonomy" id="1462"/>
    <lineage>
        <taxon>Bacteria</taxon>
        <taxon>Bacillati</taxon>
        <taxon>Bacillota</taxon>
        <taxon>Bacilli</taxon>
        <taxon>Bacillales</taxon>
        <taxon>Anoxybacillaceae</taxon>
        <taxon>Geobacillus</taxon>
        <taxon>Geobacillus thermoleovorans group</taxon>
    </lineage>
</organism>
<dbReference type="PATRIC" id="fig|1462.6.peg.1974"/>
<dbReference type="PANTHER" id="PTHR36558:SF1">
    <property type="entry name" value="RESTRICTION ENDONUCLEASE DOMAIN-CONTAINING PROTEIN-RELATED"/>
    <property type="match status" value="1"/>
</dbReference>
<evidence type="ECO:0000259" key="1">
    <source>
        <dbReference type="Pfam" id="PF05685"/>
    </source>
</evidence>
<dbReference type="EMBL" id="JYBP01000003">
    <property type="protein sequence ID" value="KJE29006.1"/>
    <property type="molecule type" value="Genomic_DNA"/>
</dbReference>
<dbReference type="InterPro" id="IPR011335">
    <property type="entry name" value="Restrct_endonuc-II-like"/>
</dbReference>
<dbReference type="PANTHER" id="PTHR36558">
    <property type="entry name" value="GLR1098 PROTEIN"/>
    <property type="match status" value="1"/>
</dbReference>
<evidence type="ECO:0000313" key="3">
    <source>
        <dbReference type="Proteomes" id="UP000032522"/>
    </source>
</evidence>
<feature type="domain" description="Putative restriction endonuclease" evidence="1">
    <location>
        <begin position="10"/>
        <end position="167"/>
    </location>
</feature>
<dbReference type="InterPro" id="IPR008538">
    <property type="entry name" value="Uma2"/>
</dbReference>
<dbReference type="SUPFAM" id="SSF52980">
    <property type="entry name" value="Restriction endonuclease-like"/>
    <property type="match status" value="1"/>
</dbReference>
<dbReference type="Pfam" id="PF05685">
    <property type="entry name" value="Uma2"/>
    <property type="match status" value="1"/>
</dbReference>
<dbReference type="Gene3D" id="3.90.1570.10">
    <property type="entry name" value="tt1808, chain A"/>
    <property type="match status" value="1"/>
</dbReference>
<reference evidence="2 3" key="1">
    <citation type="submission" date="2015-01" db="EMBL/GenBank/DDBJ databases">
        <authorList>
            <person name="Filippidou S."/>
            <person name="Jeanneret N."/>
            <person name="Russel-Delif L."/>
            <person name="Junier T."/>
            <person name="Wunderlin T."/>
            <person name="Molina V."/>
            <person name="Johnson S.L."/>
            <person name="Davenport K.W."/>
            <person name="Chain P.S."/>
            <person name="Dorador C."/>
            <person name="Junier P."/>
        </authorList>
    </citation>
    <scope>NUCLEOTIDE SEQUENCE [LARGE SCALE GENOMIC DNA]</scope>
    <source>
        <strain evidence="2 3">Et7/4</strain>
    </source>
</reference>
<dbReference type="CDD" id="cd06260">
    <property type="entry name" value="DUF820-like"/>
    <property type="match status" value="1"/>
</dbReference>
<dbReference type="GO" id="GO:0004519">
    <property type="term" value="F:endonuclease activity"/>
    <property type="evidence" value="ECO:0007669"/>
    <property type="project" value="UniProtKB-KW"/>
</dbReference>
<name>A0A0D8BXT2_GEOKU</name>
<evidence type="ECO:0000313" key="2">
    <source>
        <dbReference type="EMBL" id="KJE29006.1"/>
    </source>
</evidence>
<dbReference type="Proteomes" id="UP000032522">
    <property type="component" value="Unassembled WGS sequence"/>
</dbReference>
<accession>A0A0D8BXT2</accession>
<sequence>MQKEKPFYTYSDIENWEGNWELIDGVPYLLASPSFAHQYVVGQLHLALASYFQARGCHVILSPFDIQLDPEEPERTAKTVVQPDLSVVCRTEQIRSRRLKGAPDLIVEVLSPSTALRDRNQKYHLYEKHGVREYWIVDPSNWTVEVFSRQDGRFQQRAVFGPSDELVSFWQPDLTVSLAPVFPPEESEV</sequence>
<keyword evidence="2" id="KW-0255">Endonuclease</keyword>
<proteinExistence type="predicted"/>